<name>A0A1D3K7P0_PSEVE</name>
<evidence type="ECO:0000256" key="1">
    <source>
        <dbReference type="SAM" id="MobiDB-lite"/>
    </source>
</evidence>
<evidence type="ECO:0000313" key="2">
    <source>
        <dbReference type="EMBL" id="SBW84369.1"/>
    </source>
</evidence>
<proteinExistence type="predicted"/>
<organism evidence="2 3">
    <name type="scientific">Pseudomonas veronii 1YdBTEX2</name>
    <dbReference type="NCBI Taxonomy" id="1295141"/>
    <lineage>
        <taxon>Bacteria</taxon>
        <taxon>Pseudomonadati</taxon>
        <taxon>Pseudomonadota</taxon>
        <taxon>Gammaproteobacteria</taxon>
        <taxon>Pseudomonadales</taxon>
        <taxon>Pseudomonadaceae</taxon>
        <taxon>Pseudomonas</taxon>
    </lineage>
</organism>
<protein>
    <submittedName>
        <fullName evidence="2">Uncharacterized protein</fullName>
    </submittedName>
</protein>
<dbReference type="EMBL" id="LT599584">
    <property type="protein sequence ID" value="SBW84369.1"/>
    <property type="molecule type" value="Genomic_DNA"/>
</dbReference>
<sequence>MGICMKLQTAHLHPLLNPTLDAAQLYAQHSDLKHKLLRSAHTDHFTRTERDQMREVRIPRPSGHLFHKHPATDSTMIRPPIPRSSGHP</sequence>
<dbReference type="AlphaFoldDB" id="A0A1D3K7P0"/>
<reference evidence="3" key="1">
    <citation type="submission" date="2016-07" db="EMBL/GenBank/DDBJ databases">
        <authorList>
            <person name="Florea S."/>
            <person name="Webb J.S."/>
            <person name="Jaromczyk J."/>
            <person name="Schardl C.L."/>
        </authorList>
    </citation>
    <scope>NUCLEOTIDE SEQUENCE [LARGE SCALE GENOMIC DNA]</scope>
    <source>
        <strain evidence="3">1YdBTEX2</strain>
    </source>
</reference>
<gene>
    <name evidence="2" type="ORF">PVE_R2G0340</name>
</gene>
<evidence type="ECO:0000313" key="3">
    <source>
        <dbReference type="Proteomes" id="UP000245431"/>
    </source>
</evidence>
<dbReference type="Proteomes" id="UP000245431">
    <property type="component" value="Chromosome PVE_r2"/>
</dbReference>
<accession>A0A1D3K7P0</accession>
<feature type="region of interest" description="Disordered" evidence="1">
    <location>
        <begin position="59"/>
        <end position="88"/>
    </location>
</feature>